<gene>
    <name evidence="1" type="ORF">DSM101010T_24910</name>
</gene>
<dbReference type="Proteomes" id="UP000503840">
    <property type="component" value="Unassembled WGS sequence"/>
</dbReference>
<protein>
    <recommendedName>
        <fullName evidence="3">Glycosyltransferase</fullName>
    </recommendedName>
</protein>
<dbReference type="SUPFAM" id="SSF53448">
    <property type="entry name" value="Nucleotide-diphospho-sugar transferases"/>
    <property type="match status" value="1"/>
</dbReference>
<name>A0A7J0BK95_9BACT</name>
<dbReference type="RefSeq" id="WP_308481218.1">
    <property type="nucleotide sequence ID" value="NZ_BLVO01000013.1"/>
</dbReference>
<evidence type="ECO:0000313" key="2">
    <source>
        <dbReference type="Proteomes" id="UP000503840"/>
    </source>
</evidence>
<evidence type="ECO:0000313" key="1">
    <source>
        <dbReference type="EMBL" id="GFM34126.1"/>
    </source>
</evidence>
<organism evidence="1 2">
    <name type="scientific">Desulfovibrio subterraneus</name>
    <dbReference type="NCBI Taxonomy" id="2718620"/>
    <lineage>
        <taxon>Bacteria</taxon>
        <taxon>Pseudomonadati</taxon>
        <taxon>Thermodesulfobacteriota</taxon>
        <taxon>Desulfovibrionia</taxon>
        <taxon>Desulfovibrionales</taxon>
        <taxon>Desulfovibrionaceae</taxon>
        <taxon>Desulfovibrio</taxon>
    </lineage>
</organism>
<comment type="caution">
    <text evidence="1">The sequence shown here is derived from an EMBL/GenBank/DDBJ whole genome shotgun (WGS) entry which is preliminary data.</text>
</comment>
<dbReference type="EMBL" id="BLVO01000013">
    <property type="protein sequence ID" value="GFM34126.1"/>
    <property type="molecule type" value="Genomic_DNA"/>
</dbReference>
<sequence>MKKFSNPVHAMRLAIVILHYGKTSLTRRLHAQLQQSDPVLAEQVFVLDNCAPEQYPDAWLRTDENLYWAGALQLALQKMDAAGYTHVWFLNNDVLFASTPPFIKRAEGRLKRLNTVLGGRGVGVYAPAVLSNPYHPQMVRKEGMQYRTVTYVDGIAPLISVDCWRELGGVDSAGNPYGYGVDVWFSLCAHEAGWHVVVDHEVAVKHIYHSTAREISGFMQTAALAEQSYLAARLGVDYKTRMDSLKQDWQDHAGL</sequence>
<reference evidence="1 2" key="1">
    <citation type="submission" date="2020-05" db="EMBL/GenBank/DDBJ databases">
        <title>Draft genome sequence of Desulfovibrio sp. strain HN2T.</title>
        <authorList>
            <person name="Ueno A."/>
            <person name="Tamazawa S."/>
            <person name="Tamamura S."/>
            <person name="Murakami T."/>
            <person name="Kiyama T."/>
            <person name="Inomata H."/>
            <person name="Amano Y."/>
            <person name="Miyakawa K."/>
            <person name="Tamaki H."/>
            <person name="Naganuma T."/>
            <person name="Kaneko K."/>
        </authorList>
    </citation>
    <scope>NUCLEOTIDE SEQUENCE [LARGE SCALE GENOMIC DNA]</scope>
    <source>
        <strain evidence="1 2">HN2</strain>
    </source>
</reference>
<proteinExistence type="predicted"/>
<keyword evidence="2" id="KW-1185">Reference proteome</keyword>
<dbReference type="InterPro" id="IPR029044">
    <property type="entry name" value="Nucleotide-diphossugar_trans"/>
</dbReference>
<accession>A0A7J0BK95</accession>
<dbReference type="AlphaFoldDB" id="A0A7J0BK95"/>
<evidence type="ECO:0008006" key="3">
    <source>
        <dbReference type="Google" id="ProtNLM"/>
    </source>
</evidence>
<dbReference type="Gene3D" id="3.90.550.10">
    <property type="entry name" value="Spore Coat Polysaccharide Biosynthesis Protein SpsA, Chain A"/>
    <property type="match status" value="1"/>
</dbReference>